<evidence type="ECO:0000259" key="1">
    <source>
        <dbReference type="Pfam" id="PF26115"/>
    </source>
</evidence>
<comment type="caution">
    <text evidence="2">The sequence shown here is derived from an EMBL/GenBank/DDBJ whole genome shotgun (WGS) entry which is preliminary data.</text>
</comment>
<dbReference type="Proteomes" id="UP000003165">
    <property type="component" value="Unassembled WGS sequence"/>
</dbReference>
<gene>
    <name evidence="2" type="ORF">FuraDRAFT_3789</name>
</gene>
<evidence type="ECO:0000313" key="3">
    <source>
        <dbReference type="Proteomes" id="UP000003165"/>
    </source>
</evidence>
<reference evidence="2 3" key="1">
    <citation type="submission" date="2009-02" db="EMBL/GenBank/DDBJ databases">
        <title>Sequencing of the draft genome and assembly of Lutiella nitroferrum 2002.</title>
        <authorList>
            <consortium name="US DOE Joint Genome Institute (JGI-PGF)"/>
            <person name="Lucas S."/>
            <person name="Copeland A."/>
            <person name="Lapidus A."/>
            <person name="Glavina del Rio T."/>
            <person name="Tice H."/>
            <person name="Bruce D."/>
            <person name="Goodwin L."/>
            <person name="Pitluck S."/>
            <person name="Larimer F."/>
            <person name="Land M.L."/>
            <person name="Hauser L."/>
            <person name="Coates J.D."/>
        </authorList>
    </citation>
    <scope>NUCLEOTIDE SEQUENCE [LARGE SCALE GENOMIC DNA]</scope>
    <source>
        <strain evidence="2 3">2002</strain>
    </source>
</reference>
<dbReference type="Pfam" id="PF26115">
    <property type="entry name" value="PDDEXK_GAPS4"/>
    <property type="match status" value="1"/>
</dbReference>
<feature type="domain" description="GAPS4 PD-(D/E)XK nuclease" evidence="1">
    <location>
        <begin position="6"/>
        <end position="147"/>
    </location>
</feature>
<proteinExistence type="predicted"/>
<protein>
    <recommendedName>
        <fullName evidence="1">GAPS4 PD-(D/E)XK nuclease domain-containing protein</fullName>
    </recommendedName>
</protein>
<dbReference type="RefSeq" id="WP_008955806.1">
    <property type="nucleotide sequence ID" value="NZ_ACIS01000015.1"/>
</dbReference>
<dbReference type="InterPro" id="IPR058873">
    <property type="entry name" value="PDDEXK_GAPS4"/>
</dbReference>
<dbReference type="EMBL" id="ACIS01000015">
    <property type="protein sequence ID" value="EEG06771.1"/>
    <property type="molecule type" value="Genomic_DNA"/>
</dbReference>
<dbReference type="eggNOG" id="ENOG502Z9C8">
    <property type="taxonomic scope" value="Bacteria"/>
</dbReference>
<organism evidence="2 3">
    <name type="scientific">Pseudogulbenkiania ferrooxidans 2002</name>
    <dbReference type="NCBI Taxonomy" id="279714"/>
    <lineage>
        <taxon>Bacteria</taxon>
        <taxon>Pseudomonadati</taxon>
        <taxon>Pseudomonadota</taxon>
        <taxon>Betaproteobacteria</taxon>
        <taxon>Neisseriales</taxon>
        <taxon>Chromobacteriaceae</taxon>
        <taxon>Pseudogulbenkiania</taxon>
    </lineage>
</organism>
<evidence type="ECO:0000313" key="2">
    <source>
        <dbReference type="EMBL" id="EEG06771.1"/>
    </source>
</evidence>
<sequence length="330" mass="37497">MAETINIGEIAAKISKDIFKHFLWEAHPKRDDNFKCSNEKHLGEGSKPKASHPGDVVFFYEDPYLGKRIYLHTDLKSYSADSITASRLRGAFKSLCMTVECAKESSEWRSKYSVDASEQHEVRGLLFIHNHDNGYDKPFYEAIDKVDLPALPVAPGSLLHFLGPHDIQRLFSIANDIKGLKGEDELPKEYTFYYPDLVMSRRQGDVWGQPATIETLTGPYIIVKHGATETYGAGYVIYYNAPGECSEEFEYFLDSLSRYQMLESGEKIRVRVTKGDATNDLKSVFQMAKKKYAKAWGFDPAREAILNQIDIDRITSMTSTYNPGDLGWRE</sequence>
<keyword evidence="3" id="KW-1185">Reference proteome</keyword>
<accession>B9Z8V2</accession>
<name>B9Z8V2_9NEIS</name>
<dbReference type="AlphaFoldDB" id="B9Z8V2"/>